<dbReference type="EMBL" id="CM055095">
    <property type="protein sequence ID" value="KAJ7560043.1"/>
    <property type="molecule type" value="Genomic_DNA"/>
</dbReference>
<organism evidence="1 2">
    <name type="scientific">Diphasiastrum complanatum</name>
    <name type="common">Issler's clubmoss</name>
    <name type="synonym">Lycopodium complanatum</name>
    <dbReference type="NCBI Taxonomy" id="34168"/>
    <lineage>
        <taxon>Eukaryota</taxon>
        <taxon>Viridiplantae</taxon>
        <taxon>Streptophyta</taxon>
        <taxon>Embryophyta</taxon>
        <taxon>Tracheophyta</taxon>
        <taxon>Lycopodiopsida</taxon>
        <taxon>Lycopodiales</taxon>
        <taxon>Lycopodiaceae</taxon>
        <taxon>Lycopodioideae</taxon>
        <taxon>Diphasiastrum</taxon>
    </lineage>
</organism>
<reference evidence="2" key="1">
    <citation type="journal article" date="2024" name="Proc. Natl. Acad. Sci. U.S.A.">
        <title>Extraordinary preservation of gene collinearity over three hundred million years revealed in homosporous lycophytes.</title>
        <authorList>
            <person name="Li C."/>
            <person name="Wickell D."/>
            <person name="Kuo L.Y."/>
            <person name="Chen X."/>
            <person name="Nie B."/>
            <person name="Liao X."/>
            <person name="Peng D."/>
            <person name="Ji J."/>
            <person name="Jenkins J."/>
            <person name="Williams M."/>
            <person name="Shu S."/>
            <person name="Plott C."/>
            <person name="Barry K."/>
            <person name="Rajasekar S."/>
            <person name="Grimwood J."/>
            <person name="Han X."/>
            <person name="Sun S."/>
            <person name="Hou Z."/>
            <person name="He W."/>
            <person name="Dai G."/>
            <person name="Sun C."/>
            <person name="Schmutz J."/>
            <person name="Leebens-Mack J.H."/>
            <person name="Li F.W."/>
            <person name="Wang L."/>
        </authorList>
    </citation>
    <scope>NUCLEOTIDE SEQUENCE [LARGE SCALE GENOMIC DNA]</scope>
    <source>
        <strain evidence="2">cv. PW_Plant_1</strain>
    </source>
</reference>
<evidence type="ECO:0000313" key="2">
    <source>
        <dbReference type="Proteomes" id="UP001162992"/>
    </source>
</evidence>
<comment type="caution">
    <text evidence="1">The sequence shown here is derived from an EMBL/GenBank/DDBJ whole genome shotgun (WGS) entry which is preliminary data.</text>
</comment>
<protein>
    <submittedName>
        <fullName evidence="1">Uncharacterized protein</fullName>
    </submittedName>
</protein>
<name>A0ACC2E0K6_DIPCM</name>
<sequence>MVRDAFALLWIGAALRFAFIVYGEWQDAHLEVPYTDIDYTVFSDAAAFMYEGKSPYLRDTYRYSPLLALLLLPNVCLHPSWGKFLFSAAGRLVEAAIWYGVAVHFRIYPIIYVLPILLILSDNYVKGANVLDFSNVNAQAAEKHESVDNVQSSCSIANHGQDITSLHKKTHKSILGDCFHAAQCLNRHRIQFGLISGAVFFLLTGICYKLYGTDFLHEALLYHVTRTDPRHNFSIYFYYIYLHQNYGFSIIERLVAFIPQMFMQVVLAAYFFKDIPFCLFLQTVGFVAFNKVITAQYFVWFFCLLPLILPSISLKFKWKGALCMALWSGAQLHWLAWAYLLEFQGKNVFFQLWLASIIFFAANMFIISIFILSYSRNNTQLDSKTSLSIPAHHKKSE</sequence>
<proteinExistence type="predicted"/>
<dbReference type="Proteomes" id="UP001162992">
    <property type="component" value="Chromosome 4"/>
</dbReference>
<accession>A0ACC2E0K6</accession>
<gene>
    <name evidence="1" type="ORF">O6H91_04G111500</name>
</gene>
<evidence type="ECO:0000313" key="1">
    <source>
        <dbReference type="EMBL" id="KAJ7560043.1"/>
    </source>
</evidence>
<keyword evidence="2" id="KW-1185">Reference proteome</keyword>